<accession>A0A157Z2H0</accession>
<sequence>MRWRSDIGWRIAMLLARRNGNRVSMLGGEIADLEDATFGLNTIQQPARYHMSFAFVGAGGIANEADSRIIRGSPPKCGER</sequence>
<dbReference type="Proteomes" id="UP000054596">
    <property type="component" value="Unassembled WGS sequence"/>
</dbReference>
<protein>
    <submittedName>
        <fullName evidence="1">DeoR family transcriptional regulator</fullName>
    </submittedName>
</protein>
<reference evidence="1" key="1">
    <citation type="submission" date="2016-01" db="EMBL/GenBank/DDBJ databases">
        <authorList>
            <person name="Peeters C."/>
        </authorList>
    </citation>
    <scope>NUCLEOTIDE SEQUENCE [LARGE SCALE GENOMIC DNA]</scope>
    <source>
        <strain evidence="1">LMG 29325</strain>
    </source>
</reference>
<evidence type="ECO:0000313" key="2">
    <source>
        <dbReference type="Proteomes" id="UP000054596"/>
    </source>
</evidence>
<comment type="caution">
    <text evidence="1">The sequence shown here is derived from an EMBL/GenBank/DDBJ whole genome shotgun (WGS) entry which is preliminary data.</text>
</comment>
<proteinExistence type="predicted"/>
<gene>
    <name evidence="1" type="ORF">AWB82_00125</name>
</gene>
<organism evidence="1 2">
    <name type="scientific">Caballeronia glebae</name>
    <dbReference type="NCBI Taxonomy" id="1777143"/>
    <lineage>
        <taxon>Bacteria</taxon>
        <taxon>Pseudomonadati</taxon>
        <taxon>Pseudomonadota</taxon>
        <taxon>Betaproteobacteria</taxon>
        <taxon>Burkholderiales</taxon>
        <taxon>Burkholderiaceae</taxon>
        <taxon>Caballeronia</taxon>
    </lineage>
</organism>
<dbReference type="STRING" id="1777143.AWB82_00125"/>
<name>A0A157Z2H0_9BURK</name>
<dbReference type="EMBL" id="FCOJ02000001">
    <property type="protein sequence ID" value="SAK39728.1"/>
    <property type="molecule type" value="Genomic_DNA"/>
</dbReference>
<keyword evidence="2" id="KW-1185">Reference proteome</keyword>
<evidence type="ECO:0000313" key="1">
    <source>
        <dbReference type="EMBL" id="SAK39728.1"/>
    </source>
</evidence>
<dbReference type="AlphaFoldDB" id="A0A157Z2H0"/>